<feature type="region of interest" description="Disordered" evidence="1">
    <location>
        <begin position="215"/>
        <end position="242"/>
    </location>
</feature>
<feature type="chain" id="PRO_5012575778" evidence="2">
    <location>
        <begin position="19"/>
        <end position="434"/>
    </location>
</feature>
<accession>A0A1Y1IHJ2</accession>
<feature type="compositionally biased region" description="Low complexity" evidence="1">
    <location>
        <begin position="215"/>
        <end position="226"/>
    </location>
</feature>
<feature type="compositionally biased region" description="Basic and acidic residues" evidence="1">
    <location>
        <begin position="112"/>
        <end position="124"/>
    </location>
</feature>
<feature type="region of interest" description="Disordered" evidence="1">
    <location>
        <begin position="31"/>
        <end position="182"/>
    </location>
</feature>
<dbReference type="AlphaFoldDB" id="A0A1Y1IHJ2"/>
<evidence type="ECO:0000256" key="2">
    <source>
        <dbReference type="SAM" id="SignalP"/>
    </source>
</evidence>
<feature type="compositionally biased region" description="Acidic residues" evidence="1">
    <location>
        <begin position="417"/>
        <end position="434"/>
    </location>
</feature>
<evidence type="ECO:0000313" key="3">
    <source>
        <dbReference type="EMBL" id="GAQ88959.1"/>
    </source>
</evidence>
<feature type="region of interest" description="Disordered" evidence="1">
    <location>
        <begin position="415"/>
        <end position="434"/>
    </location>
</feature>
<proteinExistence type="predicted"/>
<protein>
    <submittedName>
        <fullName evidence="3">Uncharacterized protein</fullName>
    </submittedName>
</protein>
<dbReference type="EMBL" id="DF237422">
    <property type="protein sequence ID" value="GAQ88959.1"/>
    <property type="molecule type" value="Genomic_DNA"/>
</dbReference>
<name>A0A1Y1IHJ2_KLENI</name>
<sequence length="434" mass="45412">MIVFIRFLGVIAGGLCSALLLRACFVEENEKAPGETGEEPGEKESEKLALVGGGDLEPGEDDRAVTDSVGGNASGSEADASEERKAGNESYSNREDLGSGSEADVISQDSKVGTKPESPRKELGSEEEDSDCETGPCEESIAQTTLAPPERGGSSQGARECEPGTSPRADAKPQNGGVKRNSEILRELGRKIGSGDFTGDADLSAVLNTGKQMHPAASAPVSVPSSGTARQNAHATEKRTAQKQSTWFGGFFPSSVKAPPKCSAKSGELGSGSIYTGPEEDWETVGYRNVPAEGCGAPAEHMLASMIVIGEEEKSALSDVGTESVHTGAKSGATEAERCGSEIWASMIFVDPPETEASPEKGDQTCREIMKTSPPTEVVARSETGQGRSVRENFNAEERAKGSYQELEGALRKAAIEEDLPVSESPSEDGSADF</sequence>
<dbReference type="Proteomes" id="UP000054558">
    <property type="component" value="Unassembled WGS sequence"/>
</dbReference>
<feature type="compositionally biased region" description="Basic and acidic residues" evidence="1">
    <location>
        <begin position="389"/>
        <end position="401"/>
    </location>
</feature>
<gene>
    <name evidence="3" type="ORF">KFL_004730070</name>
</gene>
<reference evidence="3 4" key="1">
    <citation type="journal article" date="2014" name="Nat. Commun.">
        <title>Klebsormidium flaccidum genome reveals primary factors for plant terrestrial adaptation.</title>
        <authorList>
            <person name="Hori K."/>
            <person name="Maruyama F."/>
            <person name="Fujisawa T."/>
            <person name="Togashi T."/>
            <person name="Yamamoto N."/>
            <person name="Seo M."/>
            <person name="Sato S."/>
            <person name="Yamada T."/>
            <person name="Mori H."/>
            <person name="Tajima N."/>
            <person name="Moriyama T."/>
            <person name="Ikeuchi M."/>
            <person name="Watanabe M."/>
            <person name="Wada H."/>
            <person name="Kobayashi K."/>
            <person name="Saito M."/>
            <person name="Masuda T."/>
            <person name="Sasaki-Sekimoto Y."/>
            <person name="Mashiguchi K."/>
            <person name="Awai K."/>
            <person name="Shimojima M."/>
            <person name="Masuda S."/>
            <person name="Iwai M."/>
            <person name="Nobusawa T."/>
            <person name="Narise T."/>
            <person name="Kondo S."/>
            <person name="Saito H."/>
            <person name="Sato R."/>
            <person name="Murakawa M."/>
            <person name="Ihara Y."/>
            <person name="Oshima-Yamada Y."/>
            <person name="Ohtaka K."/>
            <person name="Satoh M."/>
            <person name="Sonobe K."/>
            <person name="Ishii M."/>
            <person name="Ohtani R."/>
            <person name="Kanamori-Sato M."/>
            <person name="Honoki R."/>
            <person name="Miyazaki D."/>
            <person name="Mochizuki H."/>
            <person name="Umetsu J."/>
            <person name="Higashi K."/>
            <person name="Shibata D."/>
            <person name="Kamiya Y."/>
            <person name="Sato N."/>
            <person name="Nakamura Y."/>
            <person name="Tabata S."/>
            <person name="Ida S."/>
            <person name="Kurokawa K."/>
            <person name="Ohta H."/>
        </authorList>
    </citation>
    <scope>NUCLEOTIDE SEQUENCE [LARGE SCALE GENOMIC DNA]</scope>
    <source>
        <strain evidence="3 4">NIES-2285</strain>
    </source>
</reference>
<feature type="compositionally biased region" description="Basic and acidic residues" evidence="1">
    <location>
        <begin position="358"/>
        <end position="370"/>
    </location>
</feature>
<keyword evidence="4" id="KW-1185">Reference proteome</keyword>
<organism evidence="3 4">
    <name type="scientific">Klebsormidium nitens</name>
    <name type="common">Green alga</name>
    <name type="synonym">Ulothrix nitens</name>
    <dbReference type="NCBI Taxonomy" id="105231"/>
    <lineage>
        <taxon>Eukaryota</taxon>
        <taxon>Viridiplantae</taxon>
        <taxon>Streptophyta</taxon>
        <taxon>Klebsormidiophyceae</taxon>
        <taxon>Klebsormidiales</taxon>
        <taxon>Klebsormidiaceae</taxon>
        <taxon>Klebsormidium</taxon>
    </lineage>
</organism>
<keyword evidence="2" id="KW-0732">Signal</keyword>
<evidence type="ECO:0000256" key="1">
    <source>
        <dbReference type="SAM" id="MobiDB-lite"/>
    </source>
</evidence>
<feature type="region of interest" description="Disordered" evidence="1">
    <location>
        <begin position="353"/>
        <end position="405"/>
    </location>
</feature>
<evidence type="ECO:0000313" key="4">
    <source>
        <dbReference type="Proteomes" id="UP000054558"/>
    </source>
</evidence>
<feature type="compositionally biased region" description="Basic and acidic residues" evidence="1">
    <location>
        <begin position="81"/>
        <end position="97"/>
    </location>
</feature>
<feature type="signal peptide" evidence="2">
    <location>
        <begin position="1"/>
        <end position="18"/>
    </location>
</feature>